<protein>
    <submittedName>
        <fullName evidence="2">Uncharacterized protein</fullName>
    </submittedName>
</protein>
<reference evidence="2 3" key="1">
    <citation type="submission" date="2014-10" db="EMBL/GenBank/DDBJ databases">
        <title>Genome sequence of Pectobacterium carotovorum M022.</title>
        <authorList>
            <person name="Chan K.-G."/>
            <person name="Tan W.-S."/>
        </authorList>
    </citation>
    <scope>NUCLEOTIDE SEQUENCE [LARGE SCALE GENOMIC DNA]</scope>
    <source>
        <strain evidence="2 3">M022</strain>
    </source>
</reference>
<sequence>MNLLTIDNIADTMLYEDEFKRAQEAQESIRKKWKLAHPMSIKISEKRNALALKKLRKVLILNVIIDFMSGKNKTSRSHHRTSKSVSCLKSSSSNDGGDPDPDSNHNILHHSPAIILLVILTLSICISAHISNIEVAQ</sequence>
<evidence type="ECO:0000313" key="3">
    <source>
        <dbReference type="Proteomes" id="UP000053038"/>
    </source>
</evidence>
<dbReference type="Proteomes" id="UP000053038">
    <property type="component" value="Unassembled WGS sequence"/>
</dbReference>
<feature type="region of interest" description="Disordered" evidence="1">
    <location>
        <begin position="73"/>
        <end position="104"/>
    </location>
</feature>
<evidence type="ECO:0000313" key="2">
    <source>
        <dbReference type="EMBL" id="KHN51791.1"/>
    </source>
</evidence>
<comment type="caution">
    <text evidence="2">The sequence shown here is derived from an EMBL/GenBank/DDBJ whole genome shotgun (WGS) entry which is preliminary data.</text>
</comment>
<name>A0A7V8IIT4_9GAMM</name>
<gene>
    <name evidence="2" type="ORF">OI69_10155</name>
</gene>
<proteinExistence type="predicted"/>
<organism evidence="2 3">
    <name type="scientific">Pectobacterium fontis</name>
    <dbReference type="NCBI Taxonomy" id="2558042"/>
    <lineage>
        <taxon>Bacteria</taxon>
        <taxon>Pseudomonadati</taxon>
        <taxon>Pseudomonadota</taxon>
        <taxon>Gammaproteobacteria</taxon>
        <taxon>Enterobacterales</taxon>
        <taxon>Pectobacteriaceae</taxon>
        <taxon>Pectobacterium</taxon>
    </lineage>
</organism>
<dbReference type="EMBL" id="JSXC01000031">
    <property type="protein sequence ID" value="KHN51791.1"/>
    <property type="molecule type" value="Genomic_DNA"/>
</dbReference>
<dbReference type="RefSeq" id="WP_039349697.1">
    <property type="nucleotide sequence ID" value="NZ_JSXC01000031.1"/>
</dbReference>
<evidence type="ECO:0000256" key="1">
    <source>
        <dbReference type="SAM" id="MobiDB-lite"/>
    </source>
</evidence>
<accession>A0A7V8IIT4</accession>
<dbReference type="AlphaFoldDB" id="A0A7V8IIT4"/>
<keyword evidence="3" id="KW-1185">Reference proteome</keyword>
<feature type="compositionally biased region" description="Low complexity" evidence="1">
    <location>
        <begin position="83"/>
        <end position="96"/>
    </location>
</feature>
<feature type="compositionally biased region" description="Basic residues" evidence="1">
    <location>
        <begin position="73"/>
        <end position="82"/>
    </location>
</feature>